<evidence type="ECO:0000313" key="1">
    <source>
        <dbReference type="EMBL" id="GED96005.1"/>
    </source>
</evidence>
<sequence>MGRITPTLTDLPAAERHAGSLVPMAAPSPDPATWGEAAARQVVDYSLRRRARLAEVNSGRIGIGEVCDANPYLLTAAEFHGAPSDISCPICRKENLTLVSWVFGDRLGQASGSARSAAELEQLARKHTDFSVHVVEVCRSCHWNHLVRSYVSGLKSQPTRTRKMAK</sequence>
<name>A0A7M4BQ44_9ACTN</name>
<organism evidence="1 2">
    <name type="scientific">Gordonia crocea</name>
    <dbReference type="NCBI Taxonomy" id="589162"/>
    <lineage>
        <taxon>Bacteria</taxon>
        <taxon>Bacillati</taxon>
        <taxon>Actinomycetota</taxon>
        <taxon>Actinomycetes</taxon>
        <taxon>Mycobacteriales</taxon>
        <taxon>Gordoniaceae</taxon>
        <taxon>Gordonia</taxon>
    </lineage>
</organism>
<proteinExistence type="predicted"/>
<evidence type="ECO:0008006" key="3">
    <source>
        <dbReference type="Google" id="ProtNLM"/>
    </source>
</evidence>
<dbReference type="Pfam" id="PF17249">
    <property type="entry name" value="DUF5318"/>
    <property type="match status" value="1"/>
</dbReference>
<reference evidence="2" key="1">
    <citation type="submission" date="2019-06" db="EMBL/GenBank/DDBJ databases">
        <title>Gordonia isolated from sludge of a wastewater treatment plant.</title>
        <authorList>
            <person name="Tamura T."/>
            <person name="Aoyama K."/>
            <person name="Kang Y."/>
            <person name="Saito S."/>
            <person name="Akiyama N."/>
            <person name="Yazawa K."/>
            <person name="Gonoi T."/>
            <person name="Mikami Y."/>
        </authorList>
    </citation>
    <scope>NUCLEOTIDE SEQUENCE [LARGE SCALE GENOMIC DNA]</scope>
    <source>
        <strain evidence="2">NBRC 107697</strain>
    </source>
</reference>
<dbReference type="EMBL" id="BJOU01000001">
    <property type="protein sequence ID" value="GED96005.1"/>
    <property type="molecule type" value="Genomic_DNA"/>
</dbReference>
<gene>
    <name evidence="1" type="ORF">nbrc107697_00440</name>
</gene>
<dbReference type="InterPro" id="IPR035169">
    <property type="entry name" value="DUF5318"/>
</dbReference>
<dbReference type="AlphaFoldDB" id="A0A7M4BQ44"/>
<keyword evidence="2" id="KW-1185">Reference proteome</keyword>
<protein>
    <recommendedName>
        <fullName evidence="3">DUF5318 domain-containing protein</fullName>
    </recommendedName>
</protein>
<comment type="caution">
    <text evidence="1">The sequence shown here is derived from an EMBL/GenBank/DDBJ whole genome shotgun (WGS) entry which is preliminary data.</text>
</comment>
<dbReference type="Proteomes" id="UP000444980">
    <property type="component" value="Unassembled WGS sequence"/>
</dbReference>
<evidence type="ECO:0000313" key="2">
    <source>
        <dbReference type="Proteomes" id="UP000444980"/>
    </source>
</evidence>
<accession>A0A7M4BQ44</accession>